<evidence type="ECO:0000313" key="2">
    <source>
        <dbReference type="EMBL" id="KAK1005576.1"/>
    </source>
</evidence>
<evidence type="ECO:0000313" key="3">
    <source>
        <dbReference type="Proteomes" id="UP001168146"/>
    </source>
</evidence>
<dbReference type="EMBL" id="JASUXU010000052">
    <property type="protein sequence ID" value="KAK0315147.1"/>
    <property type="molecule type" value="Genomic_DNA"/>
</dbReference>
<reference evidence="1" key="1">
    <citation type="submission" date="2021-12" db="EMBL/GenBank/DDBJ databases">
        <title>Black yeast isolated from Biological Soil Crust.</title>
        <authorList>
            <person name="Kurbessoian T."/>
        </authorList>
    </citation>
    <scope>NUCLEOTIDE SEQUENCE</scope>
    <source>
        <strain evidence="1">CCFEE 5208</strain>
    </source>
</reference>
<name>A0AAN6FDJ4_9PEZI</name>
<dbReference type="Proteomes" id="UP001168146">
    <property type="component" value="Unassembled WGS sequence"/>
</dbReference>
<organism evidence="1 3">
    <name type="scientific">Friedmanniomyces endolithicus</name>
    <dbReference type="NCBI Taxonomy" id="329885"/>
    <lineage>
        <taxon>Eukaryota</taxon>
        <taxon>Fungi</taxon>
        <taxon>Dikarya</taxon>
        <taxon>Ascomycota</taxon>
        <taxon>Pezizomycotina</taxon>
        <taxon>Dothideomycetes</taxon>
        <taxon>Dothideomycetidae</taxon>
        <taxon>Mycosphaerellales</taxon>
        <taxon>Teratosphaeriaceae</taxon>
        <taxon>Friedmanniomyces</taxon>
    </lineage>
</organism>
<gene>
    <name evidence="1" type="ORF">LTR82_012705</name>
    <name evidence="2" type="ORF">LTR91_003997</name>
</gene>
<dbReference type="PANTHER" id="PTHR42057">
    <property type="entry name" value="F-BOX DOMAIN PROTEIN (AFU_ORTHOLOGUE AFUA_4G00200)"/>
    <property type="match status" value="1"/>
</dbReference>
<evidence type="ECO:0000313" key="4">
    <source>
        <dbReference type="Proteomes" id="UP001175353"/>
    </source>
</evidence>
<dbReference type="EMBL" id="JAUJLE010000022">
    <property type="protein sequence ID" value="KAK1005576.1"/>
    <property type="molecule type" value="Genomic_DNA"/>
</dbReference>
<evidence type="ECO:0000313" key="1">
    <source>
        <dbReference type="EMBL" id="KAK0315147.1"/>
    </source>
</evidence>
<dbReference type="PANTHER" id="PTHR42057:SF2">
    <property type="entry name" value="F-BOX DOMAIN PROTEIN (AFU_ORTHOLOGUE AFUA_4G00200)-RELATED"/>
    <property type="match status" value="1"/>
</dbReference>
<dbReference type="AlphaFoldDB" id="A0AAN6FDJ4"/>
<protein>
    <recommendedName>
        <fullName evidence="5">F-box domain-containing protein</fullName>
    </recommendedName>
</protein>
<evidence type="ECO:0008006" key="5">
    <source>
        <dbReference type="Google" id="ProtNLM"/>
    </source>
</evidence>
<proteinExistence type="predicted"/>
<sequence length="434" mass="50493">MTLEDLPDELIELCLQDLDKGCLRNLRLMNRFLAPRATKYLYRHLSVRFTRRGVKKCFLIRKHERLNPLVNRLTIVPSTEPVPDLPRFRSLQSVEVKFLIECAAAYLPTDFVEWRVWETVGFRSEVLMGLVQGLNSEEHPATKVHDLTISNLQDVVDTTLASSKDYKAVMLRLDSLSLHIVSETDEYIIHPDFYLPEPYRFFGNDLRQYWLEPTCDKLKHLRLHYREKPWAYLPYCNLPGLHFPSLKSLSLSRMTFTHEWQVDWITSHGSTLTSVTLEDCPIAHGAFIAMPLRADRYPALEPCESARNDVSRCGEWKYDLRWHHCFQRLNLGLAHLRHFAVTYEPWRPGDTPFEVTADSSARVAVQRYCIFDQDNKGNIWIKPVPGSWSQEDVAAGTAGLRYHCNWKRPPPYPDCEHEDLEALEELLEAVRGRS</sequence>
<keyword evidence="4" id="KW-1185">Reference proteome</keyword>
<dbReference type="Proteomes" id="UP001175353">
    <property type="component" value="Unassembled WGS sequence"/>
</dbReference>
<comment type="caution">
    <text evidence="1">The sequence shown here is derived from an EMBL/GenBank/DDBJ whole genome shotgun (WGS) entry which is preliminary data.</text>
</comment>
<accession>A0AAN6FDJ4</accession>
<reference evidence="2" key="2">
    <citation type="submission" date="2023-06" db="EMBL/GenBank/DDBJ databases">
        <title>Black Yeasts Isolated from many extreme environments.</title>
        <authorList>
            <person name="Coleine C."/>
            <person name="Stajich J.E."/>
            <person name="Selbmann L."/>
        </authorList>
    </citation>
    <scope>NUCLEOTIDE SEQUENCE</scope>
    <source>
        <strain evidence="2">CCFEE 5200</strain>
    </source>
</reference>